<feature type="domain" description="N-acetyltransferase" evidence="4">
    <location>
        <begin position="12"/>
        <end position="178"/>
    </location>
</feature>
<dbReference type="GO" id="GO:0008999">
    <property type="term" value="F:protein-N-terminal-alanine acetyltransferase activity"/>
    <property type="evidence" value="ECO:0007669"/>
    <property type="project" value="TreeGrafter"/>
</dbReference>
<dbReference type="EMBL" id="WVIE01000014">
    <property type="protein sequence ID" value="NDJ18240.1"/>
    <property type="molecule type" value="Genomic_DNA"/>
</dbReference>
<name>A0A8J7ZA67_9CYAN</name>
<protein>
    <submittedName>
        <fullName evidence="5">Ribosomal protein S5-alanine N-acetyltransferase</fullName>
    </submittedName>
</protein>
<dbReference type="Pfam" id="PF13302">
    <property type="entry name" value="Acetyltransf_3"/>
    <property type="match status" value="1"/>
</dbReference>
<dbReference type="Gene3D" id="3.40.630.30">
    <property type="match status" value="1"/>
</dbReference>
<dbReference type="InterPro" id="IPR000182">
    <property type="entry name" value="GNAT_dom"/>
</dbReference>
<keyword evidence="5" id="KW-0687">Ribonucleoprotein</keyword>
<dbReference type="PANTHER" id="PTHR43792">
    <property type="entry name" value="GNAT FAMILY, PUTATIVE (AFU_ORTHOLOGUE AFUA_3G00765)-RELATED-RELATED"/>
    <property type="match status" value="1"/>
</dbReference>
<keyword evidence="5" id="KW-0689">Ribosomal protein</keyword>
<evidence type="ECO:0000256" key="3">
    <source>
        <dbReference type="ARBA" id="ARBA00038502"/>
    </source>
</evidence>
<dbReference type="FunFam" id="3.40.630.30:FF:000005">
    <property type="entry name" value="Ribosomal protein alanine acetyltransferase"/>
    <property type="match status" value="1"/>
</dbReference>
<proteinExistence type="inferred from homology"/>
<keyword evidence="2" id="KW-0012">Acyltransferase</keyword>
<dbReference type="NCBIfam" id="NF008072">
    <property type="entry name" value="PRK10809.1"/>
    <property type="match status" value="1"/>
</dbReference>
<reference evidence="5" key="1">
    <citation type="submission" date="2019-12" db="EMBL/GenBank/DDBJ databases">
        <title>High-Quality draft genome sequences of three cyanobacteria isolated from the limestone walls of the Old Cathedral of Coimbra.</title>
        <authorList>
            <person name="Tiago I."/>
            <person name="Soares F."/>
            <person name="Portugal A."/>
        </authorList>
    </citation>
    <scope>NUCLEOTIDE SEQUENCE</scope>
    <source>
        <strain evidence="5">A</strain>
    </source>
</reference>
<dbReference type="GO" id="GO:0005737">
    <property type="term" value="C:cytoplasm"/>
    <property type="evidence" value="ECO:0007669"/>
    <property type="project" value="TreeGrafter"/>
</dbReference>
<evidence type="ECO:0000259" key="4">
    <source>
        <dbReference type="PROSITE" id="PS51186"/>
    </source>
</evidence>
<dbReference type="RefSeq" id="WP_162423762.1">
    <property type="nucleotide sequence ID" value="NZ_WVIE01000014.1"/>
</dbReference>
<dbReference type="PANTHER" id="PTHR43792:SF8">
    <property type="entry name" value="[RIBOSOMAL PROTEIN US5]-ALANINE N-ACETYLTRANSFERASE"/>
    <property type="match status" value="1"/>
</dbReference>
<accession>A0A8J7ZA67</accession>
<dbReference type="InterPro" id="IPR051531">
    <property type="entry name" value="N-acetyltransferase"/>
</dbReference>
<comment type="similarity">
    <text evidence="3">Belongs to the acetyltransferase family. RimJ subfamily.</text>
</comment>
<sequence length="190" mass="22118">MLEPPVFVTSRLIVRLLSQQDVSSVLEYYKENRAFLEPFEPVRPRNFYMKDFWAQQIEKSLIEFGYDRSLRLFIFNQEEPKKVIGTANFTQMVQGVSYSCSLGYSLAKKAQGNGYMSEALQPGIQYLFEGLNLHRINANYMPHNRRSASVLKKLGFVIEGYARDYLLINGKWEDHILTSLVNSDWKSDIR</sequence>
<dbReference type="SUPFAM" id="SSF55729">
    <property type="entry name" value="Acyl-CoA N-acyltransferases (Nat)"/>
    <property type="match status" value="1"/>
</dbReference>
<dbReference type="PROSITE" id="PS51186">
    <property type="entry name" value="GNAT"/>
    <property type="match status" value="1"/>
</dbReference>
<evidence type="ECO:0000313" key="6">
    <source>
        <dbReference type="Proteomes" id="UP000646053"/>
    </source>
</evidence>
<comment type="caution">
    <text evidence="5">The sequence shown here is derived from an EMBL/GenBank/DDBJ whole genome shotgun (WGS) entry which is preliminary data.</text>
</comment>
<keyword evidence="6" id="KW-1185">Reference proteome</keyword>
<dbReference type="Proteomes" id="UP000646053">
    <property type="component" value="Unassembled WGS sequence"/>
</dbReference>
<evidence type="ECO:0000256" key="2">
    <source>
        <dbReference type="ARBA" id="ARBA00023315"/>
    </source>
</evidence>
<dbReference type="GO" id="GO:0005840">
    <property type="term" value="C:ribosome"/>
    <property type="evidence" value="ECO:0007669"/>
    <property type="project" value="UniProtKB-KW"/>
</dbReference>
<evidence type="ECO:0000256" key="1">
    <source>
        <dbReference type="ARBA" id="ARBA00022679"/>
    </source>
</evidence>
<gene>
    <name evidence="5" type="primary">rimJ</name>
    <name evidence="5" type="ORF">GS601_13220</name>
</gene>
<organism evidence="5 6">
    <name type="scientific">Myxacorys almedinensis A</name>
    <dbReference type="NCBI Taxonomy" id="2690445"/>
    <lineage>
        <taxon>Bacteria</taxon>
        <taxon>Bacillati</taxon>
        <taxon>Cyanobacteriota</taxon>
        <taxon>Cyanophyceae</taxon>
        <taxon>Leptolyngbyales</taxon>
        <taxon>Leptolyngbyaceae</taxon>
        <taxon>Myxacorys</taxon>
        <taxon>Myxacorys almedinensis</taxon>
    </lineage>
</organism>
<dbReference type="AlphaFoldDB" id="A0A8J7ZA67"/>
<dbReference type="InterPro" id="IPR016181">
    <property type="entry name" value="Acyl_CoA_acyltransferase"/>
</dbReference>
<evidence type="ECO:0000313" key="5">
    <source>
        <dbReference type="EMBL" id="NDJ18240.1"/>
    </source>
</evidence>
<keyword evidence="1" id="KW-0808">Transferase</keyword>